<sequence length="43" mass="4907">MEVHGNILKEARNKLLMVILNNISKEIPSNLLMEHVLNKSKGH</sequence>
<organism evidence="1">
    <name type="scientific">Myoviridae sp. ctCo31</name>
    <dbReference type="NCBI Taxonomy" id="2825053"/>
    <lineage>
        <taxon>Viruses</taxon>
        <taxon>Duplodnaviria</taxon>
        <taxon>Heunggongvirae</taxon>
        <taxon>Uroviricota</taxon>
        <taxon>Caudoviricetes</taxon>
    </lineage>
</organism>
<name>A0A8S5UMN6_9CAUD</name>
<evidence type="ECO:0000313" key="1">
    <source>
        <dbReference type="EMBL" id="DAF95761.1"/>
    </source>
</evidence>
<accession>A0A8S5UMN6</accession>
<dbReference type="EMBL" id="BK016109">
    <property type="protein sequence ID" value="DAF95761.1"/>
    <property type="molecule type" value="Genomic_DNA"/>
</dbReference>
<proteinExistence type="predicted"/>
<protein>
    <submittedName>
        <fullName evidence="1">Uncharacterized protein</fullName>
    </submittedName>
</protein>
<reference evidence="1" key="1">
    <citation type="journal article" date="2021" name="Proc. Natl. Acad. Sci. U.S.A.">
        <title>A Catalog of Tens of Thousands of Viruses from Human Metagenomes Reveals Hidden Associations with Chronic Diseases.</title>
        <authorList>
            <person name="Tisza M.J."/>
            <person name="Buck C.B."/>
        </authorList>
    </citation>
    <scope>NUCLEOTIDE SEQUENCE</scope>
    <source>
        <strain evidence="1">CtCo31</strain>
    </source>
</reference>